<dbReference type="InterPro" id="IPR029063">
    <property type="entry name" value="SAM-dependent_MTases_sf"/>
</dbReference>
<dbReference type="GO" id="GO:0009007">
    <property type="term" value="F:site-specific DNA-methyltransferase (adenine-specific) activity"/>
    <property type="evidence" value="ECO:0007669"/>
    <property type="project" value="UniProtKB-EC"/>
</dbReference>
<name>A0A2C9D491_9HYPH</name>
<comment type="similarity">
    <text evidence="1">Belongs to the N(4)/N(6)-methyltransferase family.</text>
</comment>
<reference evidence="9" key="1">
    <citation type="submission" date="2017-09" db="EMBL/GenBank/DDBJ databases">
        <title>Genome sequence of Nannocystis excedens DSM 71.</title>
        <authorList>
            <person name="Blom J."/>
        </authorList>
    </citation>
    <scope>NUCLEOTIDE SEQUENCE [LARGE SCALE GENOMIC DNA]</scope>
    <source>
        <strain evidence="9">type strain: E19</strain>
    </source>
</reference>
<evidence type="ECO:0000313" key="9">
    <source>
        <dbReference type="Proteomes" id="UP000223606"/>
    </source>
</evidence>
<dbReference type="SUPFAM" id="SSF53335">
    <property type="entry name" value="S-adenosyl-L-methionine-dependent methyltransferases"/>
    <property type="match status" value="1"/>
</dbReference>
<organism evidence="8 9">
    <name type="scientific">Hartmannibacter diazotrophicus</name>
    <dbReference type="NCBI Taxonomy" id="1482074"/>
    <lineage>
        <taxon>Bacteria</taxon>
        <taxon>Pseudomonadati</taxon>
        <taxon>Pseudomonadota</taxon>
        <taxon>Alphaproteobacteria</taxon>
        <taxon>Hyphomicrobiales</taxon>
        <taxon>Pleomorphomonadaceae</taxon>
        <taxon>Hartmannibacter</taxon>
    </lineage>
</organism>
<dbReference type="OrthoDB" id="9773571at2"/>
<dbReference type="EMBL" id="LT960614">
    <property type="protein sequence ID" value="SON54305.1"/>
    <property type="molecule type" value="Genomic_DNA"/>
</dbReference>
<comment type="catalytic activity">
    <reaction evidence="6">
        <text>a 2'-deoxyadenosine in DNA + S-adenosyl-L-methionine = an N(6)-methyl-2'-deoxyadenosine in DNA + S-adenosyl-L-homocysteine + H(+)</text>
        <dbReference type="Rhea" id="RHEA:15197"/>
        <dbReference type="Rhea" id="RHEA-COMP:12418"/>
        <dbReference type="Rhea" id="RHEA-COMP:12419"/>
        <dbReference type="ChEBI" id="CHEBI:15378"/>
        <dbReference type="ChEBI" id="CHEBI:57856"/>
        <dbReference type="ChEBI" id="CHEBI:59789"/>
        <dbReference type="ChEBI" id="CHEBI:90615"/>
        <dbReference type="ChEBI" id="CHEBI:90616"/>
        <dbReference type="EC" id="2.1.1.72"/>
    </reaction>
</comment>
<sequence length="420" mass="45630">MITLHEGDSRKILCQMIDRGERVHSVVCDPPYGLTSIEKRFGKDGAAPARSEKNDGSFGRISKGFLGMKWDGTGIERDPEFWRLVFEVLLPGGYVFAFSGARTGHWQACAMEMAGFIMHPMHAWVYFQGFPKAHAADKAIDKHLGKKGSVVPSGNPVKRMIPGADQVATGSWEKNNGRTYQPGIYEPATDEAVEWSGYAYGTQAQKPALEPIFLGQKPFDTKNGAANLLRHGVGAVNIDGCRVPGGRYPSNLLLDGSPEVVAMFPREAGASAPVKGTEPSSVTKDIYGKFNGRVPGTFFNDSGSAARFFHHFPLDTDPLICNPKAGKKDRAGTDHPTVKPIKLLRYLIRHITPPGGTVLDMFAGSGTTGQAAIEEGVRAVLIEMDPGYSAFIRRRFGLASRRRDYSDVLGPASRYADVLG</sequence>
<evidence type="ECO:0000256" key="2">
    <source>
        <dbReference type="ARBA" id="ARBA00011900"/>
    </source>
</evidence>
<dbReference type="EC" id="2.1.1.72" evidence="2"/>
<dbReference type="GO" id="GO:0003677">
    <property type="term" value="F:DNA binding"/>
    <property type="evidence" value="ECO:0007669"/>
    <property type="project" value="InterPro"/>
</dbReference>
<dbReference type="InterPro" id="IPR002295">
    <property type="entry name" value="N4/N6-MTase_EcoPI_Mod-like"/>
</dbReference>
<dbReference type="Pfam" id="PF01555">
    <property type="entry name" value="N6_N4_Mtase"/>
    <property type="match status" value="1"/>
</dbReference>
<evidence type="ECO:0000256" key="3">
    <source>
        <dbReference type="ARBA" id="ARBA00022603"/>
    </source>
</evidence>
<proteinExistence type="inferred from homology"/>
<dbReference type="Gene3D" id="3.40.50.150">
    <property type="entry name" value="Vaccinia Virus protein VP39"/>
    <property type="match status" value="1"/>
</dbReference>
<accession>A0A2C9D491</accession>
<evidence type="ECO:0000259" key="7">
    <source>
        <dbReference type="Pfam" id="PF01555"/>
    </source>
</evidence>
<evidence type="ECO:0000256" key="6">
    <source>
        <dbReference type="ARBA" id="ARBA00047942"/>
    </source>
</evidence>
<dbReference type="InterPro" id="IPR002941">
    <property type="entry name" value="DNA_methylase_N4/N6"/>
</dbReference>
<dbReference type="REBASE" id="223517">
    <property type="entry name" value="M.HdiE19TORF764P"/>
</dbReference>
<dbReference type="RefSeq" id="WP_099554510.1">
    <property type="nucleotide sequence ID" value="NZ_LT960614.1"/>
</dbReference>
<keyword evidence="9" id="KW-1185">Reference proteome</keyword>
<dbReference type="PRINTS" id="PR00506">
    <property type="entry name" value="D21N6MTFRASE"/>
</dbReference>
<feature type="domain" description="DNA methylase N-4/N-6" evidence="7">
    <location>
        <begin position="320"/>
        <end position="390"/>
    </location>
</feature>
<keyword evidence="4 8" id="KW-0808">Transferase</keyword>
<dbReference type="GO" id="GO:0008170">
    <property type="term" value="F:N-methyltransferase activity"/>
    <property type="evidence" value="ECO:0007669"/>
    <property type="project" value="InterPro"/>
</dbReference>
<protein>
    <recommendedName>
        <fullName evidence="2">site-specific DNA-methyltransferase (adenine-specific)</fullName>
        <ecNumber evidence="2">2.1.1.72</ecNumber>
    </recommendedName>
</protein>
<dbReference type="Proteomes" id="UP000223606">
    <property type="component" value="Chromosome 1"/>
</dbReference>
<keyword evidence="3 8" id="KW-0489">Methyltransferase</keyword>
<dbReference type="GO" id="GO:0032259">
    <property type="term" value="P:methylation"/>
    <property type="evidence" value="ECO:0007669"/>
    <property type="project" value="UniProtKB-KW"/>
</dbReference>
<evidence type="ECO:0000256" key="5">
    <source>
        <dbReference type="ARBA" id="ARBA00022691"/>
    </source>
</evidence>
<dbReference type="KEGG" id="hdi:HDIA_0764"/>
<evidence type="ECO:0000256" key="4">
    <source>
        <dbReference type="ARBA" id="ARBA00022679"/>
    </source>
</evidence>
<dbReference type="AlphaFoldDB" id="A0A2C9D491"/>
<evidence type="ECO:0000256" key="1">
    <source>
        <dbReference type="ARBA" id="ARBA00006594"/>
    </source>
</evidence>
<dbReference type="PROSITE" id="PS00092">
    <property type="entry name" value="N6_MTASE"/>
    <property type="match status" value="1"/>
</dbReference>
<evidence type="ECO:0000313" key="8">
    <source>
        <dbReference type="EMBL" id="SON54305.1"/>
    </source>
</evidence>
<keyword evidence="5" id="KW-0949">S-adenosyl-L-methionine</keyword>
<dbReference type="InterPro" id="IPR002052">
    <property type="entry name" value="DNA_methylase_N6_adenine_CS"/>
</dbReference>
<gene>
    <name evidence="8" type="primary">rsrIM</name>
    <name evidence="8" type="ORF">HDIA_0764</name>
</gene>